<keyword evidence="3" id="KW-1185">Reference proteome</keyword>
<protein>
    <recommendedName>
        <fullName evidence="4">Zinc-or iron-chelating domain-containing protein</fullName>
    </recommendedName>
</protein>
<organism evidence="2 3">
    <name type="scientific">Nitratidesulfovibrio liaohensis</name>
    <dbReference type="NCBI Taxonomy" id="2604158"/>
    <lineage>
        <taxon>Bacteria</taxon>
        <taxon>Pseudomonadati</taxon>
        <taxon>Thermodesulfobacteriota</taxon>
        <taxon>Desulfovibrionia</taxon>
        <taxon>Desulfovibrionales</taxon>
        <taxon>Desulfovibrionaceae</taxon>
        <taxon>Nitratidesulfovibrio</taxon>
    </lineage>
</organism>
<name>A0ABY9R4A4_9BACT</name>
<evidence type="ECO:0000313" key="2">
    <source>
        <dbReference type="EMBL" id="WMW66578.1"/>
    </source>
</evidence>
<dbReference type="Proteomes" id="UP001180616">
    <property type="component" value="Chromosome"/>
</dbReference>
<reference evidence="2" key="1">
    <citation type="submission" date="2023-09" db="EMBL/GenBank/DDBJ databases">
        <authorList>
            <consortium name="CW5 consortium"/>
            <person name="Lu C.-W."/>
        </authorList>
    </citation>
    <scope>NUCLEOTIDE SEQUENCE</scope>
    <source>
        <strain evidence="2">KPS</strain>
    </source>
</reference>
<accession>A0ABY9R4A4</accession>
<proteinExistence type="predicted"/>
<evidence type="ECO:0008006" key="4">
    <source>
        <dbReference type="Google" id="ProtNLM"/>
    </source>
</evidence>
<dbReference type="RefSeq" id="WP_309542449.1">
    <property type="nucleotide sequence ID" value="NZ_CP133659.1"/>
</dbReference>
<evidence type="ECO:0000313" key="3">
    <source>
        <dbReference type="Proteomes" id="UP001180616"/>
    </source>
</evidence>
<feature type="region of interest" description="Disordered" evidence="1">
    <location>
        <begin position="26"/>
        <end position="54"/>
    </location>
</feature>
<dbReference type="EMBL" id="CP133659">
    <property type="protein sequence ID" value="WMW66578.1"/>
    <property type="molecule type" value="Genomic_DNA"/>
</dbReference>
<sequence>MSTSKPGRKPAPLASSRIAAALNAAGRTAAVPGAPNTAAQPQPGQPAAKGGRKGPGVFARLAELYADMERAYAETAHAAGLTCAGCGDNCCRTHFQHHTHVEWAYLWKGMLALPEARRAEYLRRAHDVVAQCEAARAAGVVPRVMCPVNDDGLCGLYAHRLMICRMHGTRNILLRPDGQRQVFRGCHRFCGLTDGQPDEAVPNLDRTPFYRRLAELEMEHCAKGAGKEGAPRVAPRVSLTLAEMLVYGPPKP</sequence>
<gene>
    <name evidence="2" type="ORF">KPS_001171</name>
</gene>
<feature type="compositionally biased region" description="Low complexity" evidence="1">
    <location>
        <begin position="26"/>
        <end position="49"/>
    </location>
</feature>
<evidence type="ECO:0000256" key="1">
    <source>
        <dbReference type="SAM" id="MobiDB-lite"/>
    </source>
</evidence>